<dbReference type="AlphaFoldDB" id="A0A165L5R1"/>
<evidence type="ECO:0000313" key="2">
    <source>
        <dbReference type="EMBL" id="KZV97388.1"/>
    </source>
</evidence>
<accession>A0A165L5R1</accession>
<dbReference type="Proteomes" id="UP000077266">
    <property type="component" value="Unassembled WGS sequence"/>
</dbReference>
<sequence>MPSSSRWANELGNHGRAARGDYGGERTGGDDEGGGDDDEGGDHDDECGDERCGDEGNAMEVVKGQGARARSRTF</sequence>
<name>A0A165L5R1_EXIGL</name>
<organism evidence="2 3">
    <name type="scientific">Exidia glandulosa HHB12029</name>
    <dbReference type="NCBI Taxonomy" id="1314781"/>
    <lineage>
        <taxon>Eukaryota</taxon>
        <taxon>Fungi</taxon>
        <taxon>Dikarya</taxon>
        <taxon>Basidiomycota</taxon>
        <taxon>Agaricomycotina</taxon>
        <taxon>Agaricomycetes</taxon>
        <taxon>Auriculariales</taxon>
        <taxon>Exidiaceae</taxon>
        <taxon>Exidia</taxon>
    </lineage>
</organism>
<dbReference type="InParanoid" id="A0A165L5R1"/>
<dbReference type="EMBL" id="KV425931">
    <property type="protein sequence ID" value="KZV97388.1"/>
    <property type="molecule type" value="Genomic_DNA"/>
</dbReference>
<feature type="region of interest" description="Disordered" evidence="1">
    <location>
        <begin position="1"/>
        <end position="74"/>
    </location>
</feature>
<feature type="compositionally biased region" description="Acidic residues" evidence="1">
    <location>
        <begin position="30"/>
        <end position="48"/>
    </location>
</feature>
<gene>
    <name evidence="2" type="ORF">EXIGLDRAFT_764510</name>
</gene>
<proteinExistence type="predicted"/>
<reference evidence="2 3" key="1">
    <citation type="journal article" date="2016" name="Mol. Biol. Evol.">
        <title>Comparative Genomics of Early-Diverging Mushroom-Forming Fungi Provides Insights into the Origins of Lignocellulose Decay Capabilities.</title>
        <authorList>
            <person name="Nagy L.G."/>
            <person name="Riley R."/>
            <person name="Tritt A."/>
            <person name="Adam C."/>
            <person name="Daum C."/>
            <person name="Floudas D."/>
            <person name="Sun H."/>
            <person name="Yadav J.S."/>
            <person name="Pangilinan J."/>
            <person name="Larsson K.H."/>
            <person name="Matsuura K."/>
            <person name="Barry K."/>
            <person name="Labutti K."/>
            <person name="Kuo R."/>
            <person name="Ohm R.A."/>
            <person name="Bhattacharya S.S."/>
            <person name="Shirouzu T."/>
            <person name="Yoshinaga Y."/>
            <person name="Martin F.M."/>
            <person name="Grigoriev I.V."/>
            <person name="Hibbett D.S."/>
        </authorList>
    </citation>
    <scope>NUCLEOTIDE SEQUENCE [LARGE SCALE GENOMIC DNA]</scope>
    <source>
        <strain evidence="2 3">HHB12029</strain>
    </source>
</reference>
<protein>
    <submittedName>
        <fullName evidence="2">Uncharacterized protein</fullName>
    </submittedName>
</protein>
<evidence type="ECO:0000256" key="1">
    <source>
        <dbReference type="SAM" id="MobiDB-lite"/>
    </source>
</evidence>
<evidence type="ECO:0000313" key="3">
    <source>
        <dbReference type="Proteomes" id="UP000077266"/>
    </source>
</evidence>
<keyword evidence="3" id="KW-1185">Reference proteome</keyword>
<feature type="compositionally biased region" description="Basic and acidic residues" evidence="1">
    <location>
        <begin position="18"/>
        <end position="29"/>
    </location>
</feature>